<dbReference type="RefSeq" id="WP_090852399.1">
    <property type="nucleotide sequence ID" value="NZ_FNJU01000003.1"/>
</dbReference>
<sequence>MTVSIEQIKERIEVASKRKKADLVIKNGRIVDVFNHQIYQLDIAITGGVIVGVGDYEGLEIIDAQNNYVCPSFIDSHVHIESSMVPPQEFAKVVIPHGVTTVIADPHEIANVSGVQGIQYMLDSSEKLPLNVYMMLPSCVPATPFENSGAILNASDLEPLYSNPRILGLGEVMDFPSVANADERILQKLYDALVKGKKIDGHGAGLNPNAINIYAAVGIGTDHETVNAVEALDRLKKGMYLIIRQGSVAKDLPNLIEIVTDRNSRRCLFGTDDKHIDDLIHEGSIDHHVRLAIEHGIHPITAIQIASLNAAECYGLTQKGAVAPGYDADLLIVSDLEKLEIQQVFSGGKLVGDKGKYLFETDVTNVTPCTSLLESIRVSEITKYDLALEIDKNKKANIIEIIPNSLVTNHLIEEVITSQGCFQTSTEKDHLKIVVIERHSSKDNIGLGIVKGLKIKSGAIATTIAHDSHNLIAAGENDEDLLLAIEEIKKMQGGLVVVEKGEVLASLPLSISGILSQHSFHEVNEQLDLINSALLEIGASDKFNPFLTLSFLALPVIPNLKLTDLGLFDVNQFKHIKVSIE</sequence>
<dbReference type="EC" id="3.5.4.2" evidence="3 8"/>
<evidence type="ECO:0000256" key="8">
    <source>
        <dbReference type="HAMAP-Rule" id="MF_01518"/>
    </source>
</evidence>
<protein>
    <recommendedName>
        <fullName evidence="7 8">Adenine deaminase</fullName>
        <shortName evidence="8">Adenase</shortName>
        <shortName evidence="8">Adenine aminase</shortName>
        <ecNumber evidence="3 8">3.5.4.2</ecNumber>
    </recommendedName>
</protein>
<keyword evidence="12" id="KW-1185">Reference proteome</keyword>
<name>A0A1H0TCH4_9BACI</name>
<gene>
    <name evidence="8" type="primary">ade</name>
    <name evidence="11" type="ORF">SAMN05216565_103418</name>
</gene>
<evidence type="ECO:0000313" key="11">
    <source>
        <dbReference type="EMBL" id="SDP51717.1"/>
    </source>
</evidence>
<dbReference type="FunFam" id="3.20.20.140:FF:000016">
    <property type="entry name" value="Adenine deaminase"/>
    <property type="match status" value="1"/>
</dbReference>
<dbReference type="InterPro" id="IPR006679">
    <property type="entry name" value="Adenine_deam"/>
</dbReference>
<reference evidence="12" key="1">
    <citation type="submission" date="2016-10" db="EMBL/GenBank/DDBJ databases">
        <authorList>
            <person name="Varghese N."/>
            <person name="Submissions S."/>
        </authorList>
    </citation>
    <scope>NUCLEOTIDE SEQUENCE [LARGE SCALE GENOMIC DNA]</scope>
    <source>
        <strain evidence="12">IBRC-M10078</strain>
    </source>
</reference>
<dbReference type="GO" id="GO:0000034">
    <property type="term" value="F:adenine deaminase activity"/>
    <property type="evidence" value="ECO:0007669"/>
    <property type="project" value="UniProtKB-UniRule"/>
</dbReference>
<evidence type="ECO:0000256" key="3">
    <source>
        <dbReference type="ARBA" id="ARBA00012782"/>
    </source>
</evidence>
<comment type="similarity">
    <text evidence="2 8">Belongs to the metallo-dependent hydrolases superfamily. Adenine deaminase family.</text>
</comment>
<evidence type="ECO:0000256" key="6">
    <source>
        <dbReference type="ARBA" id="ARBA00047720"/>
    </source>
</evidence>
<evidence type="ECO:0000256" key="2">
    <source>
        <dbReference type="ARBA" id="ARBA00006773"/>
    </source>
</evidence>
<dbReference type="Gene3D" id="2.30.40.10">
    <property type="entry name" value="Urease, subunit C, domain 1"/>
    <property type="match status" value="1"/>
</dbReference>
<dbReference type="CDD" id="cd01295">
    <property type="entry name" value="AdeC"/>
    <property type="match status" value="1"/>
</dbReference>
<comment type="cofactor">
    <cofactor evidence="1 8">
        <name>Mn(2+)</name>
        <dbReference type="ChEBI" id="CHEBI:29035"/>
    </cofactor>
</comment>
<comment type="catalytic activity">
    <reaction evidence="6 8">
        <text>adenine + H2O + H(+) = hypoxanthine + NH4(+)</text>
        <dbReference type="Rhea" id="RHEA:23688"/>
        <dbReference type="ChEBI" id="CHEBI:15377"/>
        <dbReference type="ChEBI" id="CHEBI:15378"/>
        <dbReference type="ChEBI" id="CHEBI:16708"/>
        <dbReference type="ChEBI" id="CHEBI:17368"/>
        <dbReference type="ChEBI" id="CHEBI:28938"/>
        <dbReference type="EC" id="3.5.4.2"/>
    </reaction>
</comment>
<dbReference type="GO" id="GO:0006146">
    <property type="term" value="P:adenine catabolic process"/>
    <property type="evidence" value="ECO:0007669"/>
    <property type="project" value="InterPro"/>
</dbReference>
<dbReference type="InterPro" id="IPR011059">
    <property type="entry name" value="Metal-dep_hydrolase_composite"/>
</dbReference>
<dbReference type="EMBL" id="FNJU01000003">
    <property type="protein sequence ID" value="SDP51717.1"/>
    <property type="molecule type" value="Genomic_DNA"/>
</dbReference>
<dbReference type="Pfam" id="PF01979">
    <property type="entry name" value="Amidohydro_1"/>
    <property type="match status" value="1"/>
</dbReference>
<feature type="domain" description="Adenine deaminase C-terminal" evidence="10">
    <location>
        <begin position="406"/>
        <end position="574"/>
    </location>
</feature>
<evidence type="ECO:0000256" key="7">
    <source>
        <dbReference type="ARBA" id="ARBA00069718"/>
    </source>
</evidence>
<keyword evidence="5 8" id="KW-0464">Manganese</keyword>
<evidence type="ECO:0000256" key="4">
    <source>
        <dbReference type="ARBA" id="ARBA00022801"/>
    </source>
</evidence>
<dbReference type="HAMAP" id="MF_01518">
    <property type="entry name" value="Adenine_deamin"/>
    <property type="match status" value="1"/>
</dbReference>
<dbReference type="Pfam" id="PF13382">
    <property type="entry name" value="Adenine_deam_C"/>
    <property type="match status" value="1"/>
</dbReference>
<evidence type="ECO:0000256" key="5">
    <source>
        <dbReference type="ARBA" id="ARBA00023211"/>
    </source>
</evidence>
<dbReference type="STRING" id="930152.SAMN05216565_103418"/>
<dbReference type="AlphaFoldDB" id="A0A1H0TCH4"/>
<dbReference type="InterPro" id="IPR032466">
    <property type="entry name" value="Metal_Hydrolase"/>
</dbReference>
<dbReference type="PANTHER" id="PTHR11113">
    <property type="entry name" value="N-ACETYLGLUCOSAMINE-6-PHOSPHATE DEACETYLASE"/>
    <property type="match status" value="1"/>
</dbReference>
<evidence type="ECO:0000259" key="9">
    <source>
        <dbReference type="Pfam" id="PF01979"/>
    </source>
</evidence>
<dbReference type="PANTHER" id="PTHR11113:SF2">
    <property type="entry name" value="ADENINE DEAMINASE"/>
    <property type="match status" value="1"/>
</dbReference>
<dbReference type="NCBIfam" id="TIGR01178">
    <property type="entry name" value="ade"/>
    <property type="match status" value="1"/>
</dbReference>
<organism evidence="11 12">
    <name type="scientific">Litchfieldia salsa</name>
    <dbReference type="NCBI Taxonomy" id="930152"/>
    <lineage>
        <taxon>Bacteria</taxon>
        <taxon>Bacillati</taxon>
        <taxon>Bacillota</taxon>
        <taxon>Bacilli</taxon>
        <taxon>Bacillales</taxon>
        <taxon>Bacillaceae</taxon>
        <taxon>Litchfieldia</taxon>
    </lineage>
</organism>
<keyword evidence="4 8" id="KW-0378">Hydrolase</keyword>
<dbReference type="Proteomes" id="UP000199159">
    <property type="component" value="Unassembled WGS sequence"/>
</dbReference>
<evidence type="ECO:0000313" key="12">
    <source>
        <dbReference type="Proteomes" id="UP000199159"/>
    </source>
</evidence>
<accession>A0A1H0TCH4</accession>
<dbReference type="Gene3D" id="3.20.20.140">
    <property type="entry name" value="Metal-dependent hydrolases"/>
    <property type="match status" value="1"/>
</dbReference>
<dbReference type="OrthoDB" id="9775607at2"/>
<feature type="domain" description="Amidohydrolase-related" evidence="9">
    <location>
        <begin position="68"/>
        <end position="351"/>
    </location>
</feature>
<dbReference type="InterPro" id="IPR006680">
    <property type="entry name" value="Amidohydro-rel"/>
</dbReference>
<proteinExistence type="inferred from homology"/>
<dbReference type="SUPFAM" id="SSF51556">
    <property type="entry name" value="Metallo-dependent hydrolases"/>
    <property type="match status" value="1"/>
</dbReference>
<dbReference type="InterPro" id="IPR026912">
    <property type="entry name" value="Adenine_deam_C"/>
</dbReference>
<evidence type="ECO:0000256" key="1">
    <source>
        <dbReference type="ARBA" id="ARBA00001936"/>
    </source>
</evidence>
<evidence type="ECO:0000259" key="10">
    <source>
        <dbReference type="Pfam" id="PF13382"/>
    </source>
</evidence>
<dbReference type="SUPFAM" id="SSF51338">
    <property type="entry name" value="Composite domain of metallo-dependent hydrolases"/>
    <property type="match status" value="1"/>
</dbReference>